<proteinExistence type="predicted"/>
<protein>
    <submittedName>
        <fullName evidence="1">Uncharacterized protein</fullName>
    </submittedName>
</protein>
<name>A0A654U8S8_MYCTX</name>
<dbReference type="EMBL" id="CGCX01002541">
    <property type="protein sequence ID" value="CFS13200.1"/>
    <property type="molecule type" value="Genomic_DNA"/>
</dbReference>
<evidence type="ECO:0000313" key="2">
    <source>
        <dbReference type="Proteomes" id="UP000046680"/>
    </source>
</evidence>
<organism evidence="1 2">
    <name type="scientific">Mycobacterium tuberculosis</name>
    <dbReference type="NCBI Taxonomy" id="1773"/>
    <lineage>
        <taxon>Bacteria</taxon>
        <taxon>Bacillati</taxon>
        <taxon>Actinomycetota</taxon>
        <taxon>Actinomycetes</taxon>
        <taxon>Mycobacteriales</taxon>
        <taxon>Mycobacteriaceae</taxon>
        <taxon>Mycobacterium</taxon>
        <taxon>Mycobacterium tuberculosis complex</taxon>
    </lineage>
</organism>
<dbReference type="AlphaFoldDB" id="A0A654U8S8"/>
<reference evidence="1 2" key="1">
    <citation type="submission" date="2015-03" db="EMBL/GenBank/DDBJ databases">
        <authorList>
            <consortium name="Pathogen Informatics"/>
        </authorList>
    </citation>
    <scope>NUCLEOTIDE SEQUENCE [LARGE SCALE GENOMIC DNA]</scope>
    <source>
        <strain evidence="1 2">C09601061</strain>
    </source>
</reference>
<accession>A0A654U8S8</accession>
<evidence type="ECO:0000313" key="1">
    <source>
        <dbReference type="EMBL" id="CFS13200.1"/>
    </source>
</evidence>
<gene>
    <name evidence="1" type="ORF">ERS007657_04174</name>
</gene>
<sequence>MCRPWWAGSAPSSRCSAVVPVRTNPVTKIGRLMATSTCSGYCFHADWDSSLATSAPRRKNRFILLPNTVRPASPW</sequence>
<dbReference type="Proteomes" id="UP000046680">
    <property type="component" value="Unassembled WGS sequence"/>
</dbReference>